<sequence>MCIYLTLGVILFGLIHLYPTVFVAHRAAIGDKIGHMTYKGIHALLIILSLVMIVYGWQEAVDITMVYTPPAWGPMVTVLLMFLAVFLFISARAGGNIKRLVRHPQLSSIILWGVAHLLSNGDSRSITLFGAMIVWAILQMFFLNRRDGAWQKPDRSPILRDIIVVVVSAVIFVALISGHAYFTGVPLSRS</sequence>
<name>A0A3B0RIQ5_9ZZZZ</name>
<comment type="subcellular location">
    <subcellularLocation>
        <location evidence="1">Membrane</location>
        <topology evidence="1">Multi-pass membrane protein</topology>
    </subcellularLocation>
</comment>
<dbReference type="InterPro" id="IPR009915">
    <property type="entry name" value="NnrU_dom"/>
</dbReference>
<dbReference type="GO" id="GO:0016020">
    <property type="term" value="C:membrane"/>
    <property type="evidence" value="ECO:0007669"/>
    <property type="project" value="UniProtKB-SubCell"/>
</dbReference>
<dbReference type="AlphaFoldDB" id="A0A3B0RIQ5"/>
<dbReference type="EMBL" id="UOED01000031">
    <property type="protein sequence ID" value="VAV88108.1"/>
    <property type="molecule type" value="Genomic_DNA"/>
</dbReference>
<dbReference type="Pfam" id="PF07298">
    <property type="entry name" value="NnrU"/>
    <property type="match status" value="1"/>
</dbReference>
<protein>
    <recommendedName>
        <fullName evidence="6">NnrU domain-containing protein</fullName>
    </recommendedName>
</protein>
<evidence type="ECO:0000256" key="1">
    <source>
        <dbReference type="ARBA" id="ARBA00004141"/>
    </source>
</evidence>
<accession>A0A3B0RIQ5</accession>
<gene>
    <name evidence="7" type="ORF">MNBD_ALPHA02-1660</name>
</gene>
<feature type="domain" description="NnrU" evidence="6">
    <location>
        <begin position="5"/>
        <end position="186"/>
    </location>
</feature>
<evidence type="ECO:0000313" key="7">
    <source>
        <dbReference type="EMBL" id="VAV88108.1"/>
    </source>
</evidence>
<keyword evidence="4 5" id="KW-0472">Membrane</keyword>
<feature type="transmembrane region" description="Helical" evidence="5">
    <location>
        <begin position="41"/>
        <end position="58"/>
    </location>
</feature>
<feature type="transmembrane region" description="Helical" evidence="5">
    <location>
        <begin position="70"/>
        <end position="89"/>
    </location>
</feature>
<feature type="transmembrane region" description="Helical" evidence="5">
    <location>
        <begin position="125"/>
        <end position="142"/>
    </location>
</feature>
<evidence type="ECO:0000256" key="3">
    <source>
        <dbReference type="ARBA" id="ARBA00022989"/>
    </source>
</evidence>
<evidence type="ECO:0000256" key="2">
    <source>
        <dbReference type="ARBA" id="ARBA00022692"/>
    </source>
</evidence>
<keyword evidence="3 5" id="KW-1133">Transmembrane helix</keyword>
<proteinExistence type="predicted"/>
<keyword evidence="2 5" id="KW-0812">Transmembrane</keyword>
<reference evidence="7" key="1">
    <citation type="submission" date="2018-06" db="EMBL/GenBank/DDBJ databases">
        <authorList>
            <person name="Zhirakovskaya E."/>
        </authorList>
    </citation>
    <scope>NUCLEOTIDE SEQUENCE</scope>
</reference>
<organism evidence="7">
    <name type="scientific">hydrothermal vent metagenome</name>
    <dbReference type="NCBI Taxonomy" id="652676"/>
    <lineage>
        <taxon>unclassified sequences</taxon>
        <taxon>metagenomes</taxon>
        <taxon>ecological metagenomes</taxon>
    </lineage>
</organism>
<feature type="transmembrane region" description="Helical" evidence="5">
    <location>
        <begin position="162"/>
        <end position="182"/>
    </location>
</feature>
<feature type="transmembrane region" description="Helical" evidence="5">
    <location>
        <begin position="6"/>
        <end position="29"/>
    </location>
</feature>
<evidence type="ECO:0000256" key="5">
    <source>
        <dbReference type="SAM" id="Phobius"/>
    </source>
</evidence>
<evidence type="ECO:0000259" key="6">
    <source>
        <dbReference type="Pfam" id="PF07298"/>
    </source>
</evidence>
<evidence type="ECO:0000256" key="4">
    <source>
        <dbReference type="ARBA" id="ARBA00023136"/>
    </source>
</evidence>